<dbReference type="Proteomes" id="UP001521184">
    <property type="component" value="Unassembled WGS sequence"/>
</dbReference>
<reference evidence="2 3" key="1">
    <citation type="journal article" date="2023" name="Plant Dis.">
        <title>First Report of Diplodia intermedia Causing Canker and Dieback Diseases on Apple Trees in Canada.</title>
        <authorList>
            <person name="Ellouze W."/>
            <person name="Ilyukhin E."/>
            <person name="Sulman M."/>
            <person name="Ali S."/>
        </authorList>
    </citation>
    <scope>NUCLEOTIDE SEQUENCE [LARGE SCALE GENOMIC DNA]</scope>
    <source>
        <strain evidence="2 3">M45-28</strain>
    </source>
</reference>
<feature type="region of interest" description="Disordered" evidence="1">
    <location>
        <begin position="306"/>
        <end position="381"/>
    </location>
</feature>
<feature type="compositionally biased region" description="Low complexity" evidence="1">
    <location>
        <begin position="11"/>
        <end position="25"/>
    </location>
</feature>
<gene>
    <name evidence="2" type="ORF">SLS58_006414</name>
</gene>
<dbReference type="EMBL" id="JAKEKT020000044">
    <property type="protein sequence ID" value="KAL1640974.1"/>
    <property type="molecule type" value="Genomic_DNA"/>
</dbReference>
<feature type="compositionally biased region" description="Polar residues" evidence="1">
    <location>
        <begin position="82"/>
        <end position="91"/>
    </location>
</feature>
<feature type="compositionally biased region" description="Basic residues" evidence="1">
    <location>
        <begin position="144"/>
        <end position="154"/>
    </location>
</feature>
<accession>A0ABR3TMW1</accession>
<feature type="compositionally biased region" description="Acidic residues" evidence="1">
    <location>
        <begin position="315"/>
        <end position="375"/>
    </location>
</feature>
<feature type="region of interest" description="Disordered" evidence="1">
    <location>
        <begin position="1"/>
        <end position="206"/>
    </location>
</feature>
<evidence type="ECO:0000256" key="1">
    <source>
        <dbReference type="SAM" id="MobiDB-lite"/>
    </source>
</evidence>
<feature type="compositionally biased region" description="Low complexity" evidence="1">
    <location>
        <begin position="43"/>
        <end position="72"/>
    </location>
</feature>
<evidence type="ECO:0000313" key="2">
    <source>
        <dbReference type="EMBL" id="KAL1640974.1"/>
    </source>
</evidence>
<protein>
    <submittedName>
        <fullName evidence="2">Uncharacterized protein</fullName>
    </submittedName>
</protein>
<evidence type="ECO:0000313" key="3">
    <source>
        <dbReference type="Proteomes" id="UP001521184"/>
    </source>
</evidence>
<sequence>MPTPKLALNGSTSASHTSAAQQTPAEQERNNQWLRDQSLHRFSASSKSSSDGAAASTTKLPPRSSPQLSLPSDVPTPEHSPHSLTNLTAAETSAPFKTIETVSISSGSSDDSGDDDDSSAADQSTTSSPQQEQRDPTPPQPKNQPKKQPKKPRTRSSVSMASVQSPAAAPAPSSPKASPKPRRRRPDVSYSGGPPTEADRRNPHHRNRAILRTAGPADSDSLAIRLAAEPVLLDVVALEAERRAVCAERRGVDGALDAEAYVKKAIAGGWIEVVGRERIEAFEKGMGGVVGEEVVLRKAREGEPGEIGVDFFEERGEDGDDYEGDSEEEDEDEGEDEEWEGFGDEDVVMGDAGAETDSEEPVEDEVEVVPEEDTSSEWGGV</sequence>
<name>A0ABR3TMW1_9PEZI</name>
<feature type="compositionally biased region" description="Low complexity" evidence="1">
    <location>
        <begin position="155"/>
        <end position="177"/>
    </location>
</feature>
<proteinExistence type="predicted"/>
<keyword evidence="3" id="KW-1185">Reference proteome</keyword>
<organism evidence="2 3">
    <name type="scientific">Diplodia intermedia</name>
    <dbReference type="NCBI Taxonomy" id="856260"/>
    <lineage>
        <taxon>Eukaryota</taxon>
        <taxon>Fungi</taxon>
        <taxon>Dikarya</taxon>
        <taxon>Ascomycota</taxon>
        <taxon>Pezizomycotina</taxon>
        <taxon>Dothideomycetes</taxon>
        <taxon>Dothideomycetes incertae sedis</taxon>
        <taxon>Botryosphaeriales</taxon>
        <taxon>Botryosphaeriaceae</taxon>
        <taxon>Diplodia</taxon>
    </lineage>
</organism>
<comment type="caution">
    <text evidence="2">The sequence shown here is derived from an EMBL/GenBank/DDBJ whole genome shotgun (WGS) entry which is preliminary data.</text>
</comment>